<dbReference type="InterPro" id="IPR050396">
    <property type="entry name" value="Glycosyltr_51/Transpeptidase"/>
</dbReference>
<keyword evidence="5" id="KW-0645">Protease</keyword>
<evidence type="ECO:0000256" key="9">
    <source>
        <dbReference type="ARBA" id="ARBA00023268"/>
    </source>
</evidence>
<dbReference type="PANTHER" id="PTHR32282">
    <property type="entry name" value="BINDING PROTEIN TRANSPEPTIDASE, PUTATIVE-RELATED"/>
    <property type="match status" value="1"/>
</dbReference>
<dbReference type="InterPro" id="IPR001264">
    <property type="entry name" value="Glyco_trans_51"/>
</dbReference>
<evidence type="ECO:0000259" key="15">
    <source>
        <dbReference type="Pfam" id="PF00912"/>
    </source>
</evidence>
<dbReference type="Proteomes" id="UP000184290">
    <property type="component" value="Unassembled WGS sequence"/>
</dbReference>
<keyword evidence="6" id="KW-0328">Glycosyltransferase</keyword>
<feature type="transmembrane region" description="Helical" evidence="13">
    <location>
        <begin position="68"/>
        <end position="91"/>
    </location>
</feature>
<dbReference type="NCBIfam" id="TIGR02074">
    <property type="entry name" value="PBP_1a_fam"/>
    <property type="match status" value="1"/>
</dbReference>
<dbReference type="InterPro" id="IPR023346">
    <property type="entry name" value="Lysozyme-like_dom_sf"/>
</dbReference>
<evidence type="ECO:0000256" key="4">
    <source>
        <dbReference type="ARBA" id="ARBA00022645"/>
    </source>
</evidence>
<name>A0ABY1I2N5_9HYPH</name>
<evidence type="ECO:0000256" key="6">
    <source>
        <dbReference type="ARBA" id="ARBA00022676"/>
    </source>
</evidence>
<feature type="domain" description="Penicillin-binding protein transpeptidase" evidence="14">
    <location>
        <begin position="380"/>
        <end position="611"/>
    </location>
</feature>
<gene>
    <name evidence="16" type="ORF">SAMN02745911_0385</name>
</gene>
<evidence type="ECO:0000256" key="13">
    <source>
        <dbReference type="SAM" id="Phobius"/>
    </source>
</evidence>
<dbReference type="Pfam" id="PF00912">
    <property type="entry name" value="Transgly"/>
    <property type="match status" value="1"/>
</dbReference>
<dbReference type="Pfam" id="PF00905">
    <property type="entry name" value="Transpeptidase"/>
    <property type="match status" value="1"/>
</dbReference>
<keyword evidence="13" id="KW-1133">Transmembrane helix</keyword>
<evidence type="ECO:0000256" key="1">
    <source>
        <dbReference type="ARBA" id="ARBA00004752"/>
    </source>
</evidence>
<comment type="catalytic activity">
    <reaction evidence="11">
        <text>[GlcNAc-(1-&gt;4)-Mur2Ac(oyl-L-Ala-gamma-D-Glu-L-Lys-D-Ala-D-Ala)](n)-di-trans,octa-cis-undecaprenyl diphosphate + beta-D-GlcNAc-(1-&gt;4)-Mur2Ac(oyl-L-Ala-gamma-D-Glu-L-Lys-D-Ala-D-Ala)-di-trans,octa-cis-undecaprenyl diphosphate = [GlcNAc-(1-&gt;4)-Mur2Ac(oyl-L-Ala-gamma-D-Glu-L-Lys-D-Ala-D-Ala)](n+1)-di-trans,octa-cis-undecaprenyl diphosphate + di-trans,octa-cis-undecaprenyl diphosphate + H(+)</text>
        <dbReference type="Rhea" id="RHEA:23708"/>
        <dbReference type="Rhea" id="RHEA-COMP:9602"/>
        <dbReference type="Rhea" id="RHEA-COMP:9603"/>
        <dbReference type="ChEBI" id="CHEBI:15378"/>
        <dbReference type="ChEBI" id="CHEBI:58405"/>
        <dbReference type="ChEBI" id="CHEBI:60033"/>
        <dbReference type="ChEBI" id="CHEBI:78435"/>
        <dbReference type="EC" id="2.4.99.28"/>
    </reaction>
</comment>
<reference evidence="16 17" key="1">
    <citation type="submission" date="2016-11" db="EMBL/GenBank/DDBJ databases">
        <authorList>
            <person name="Varghese N."/>
            <person name="Submissions S."/>
        </authorList>
    </citation>
    <scope>NUCLEOTIDE SEQUENCE [LARGE SCALE GENOMIC DNA]</scope>
    <source>
        <strain evidence="16 17">DSM 21988</strain>
    </source>
</reference>
<dbReference type="SUPFAM" id="SSF56601">
    <property type="entry name" value="beta-lactamase/transpeptidase-like"/>
    <property type="match status" value="1"/>
</dbReference>
<dbReference type="InterPro" id="IPR012338">
    <property type="entry name" value="Beta-lactam/transpept-like"/>
</dbReference>
<feature type="compositionally biased region" description="Basic and acidic residues" evidence="12">
    <location>
        <begin position="715"/>
        <end position="726"/>
    </location>
</feature>
<proteinExistence type="inferred from homology"/>
<accession>A0ABY1I2N5</accession>
<keyword evidence="17" id="KW-1185">Reference proteome</keyword>
<evidence type="ECO:0000313" key="17">
    <source>
        <dbReference type="Proteomes" id="UP000184290"/>
    </source>
</evidence>
<comment type="caution">
    <text evidence="16">The sequence shown here is derived from an EMBL/GenBank/DDBJ whole genome shotgun (WGS) entry which is preliminary data.</text>
</comment>
<evidence type="ECO:0000256" key="8">
    <source>
        <dbReference type="ARBA" id="ARBA00022801"/>
    </source>
</evidence>
<organism evidence="16 17">
    <name type="scientific">Aureimonas altamirensis DSM 21988</name>
    <dbReference type="NCBI Taxonomy" id="1121026"/>
    <lineage>
        <taxon>Bacteria</taxon>
        <taxon>Pseudomonadati</taxon>
        <taxon>Pseudomonadota</taxon>
        <taxon>Alphaproteobacteria</taxon>
        <taxon>Hyphomicrobiales</taxon>
        <taxon>Aurantimonadaceae</taxon>
        <taxon>Aureimonas</taxon>
    </lineage>
</organism>
<evidence type="ECO:0000313" key="16">
    <source>
        <dbReference type="EMBL" id="SHI51269.1"/>
    </source>
</evidence>
<keyword evidence="4" id="KW-0121">Carboxypeptidase</keyword>
<evidence type="ECO:0000256" key="2">
    <source>
        <dbReference type="ARBA" id="ARBA00007090"/>
    </source>
</evidence>
<feature type="domain" description="Glycosyl transferase family 51" evidence="15">
    <location>
        <begin position="119"/>
        <end position="291"/>
    </location>
</feature>
<sequence>MCPVCVVVISVRKHLPPNRQKRRGPTALIEVDAWLDSSLWRLFHGFSAAWESVTIFSRKFRARGFNRVMVELSCEGLTLGLAGLIVLLALAQPAMRLTADGLPAEGSYSVAFLDRHGNEIGRRGELRADAVPIEEMPDHFLKAVLATEDRRFFEHWGIDFVGLGRAMSENARAGGVVQGGSTLTQQLAKNLFLTNERSIDRKINEAFIALWLETHYSKREILAMYLDRAYMGGGTFGAAAAAEFYFGKDVRNVTLAEAAMLAGLFKAPAAYAPHINLPAARARANVVLGAMVDSGFMTEGQIVAARRRPATAVDRSTVASPDYFLDFAFDEVRRLTAGSKLRNLTARTTIDMGLQRLADESIDYHLRQFGKTYGVEQSAMVVLDHEGGVRALVGGRDYGVSQFNRATRALRQPGSSFKPYIYAAAMEDGMTPKDTVVDGPVRVGNWSPQNYGNSFSGRMSVETALARSINTVAVKLSQKVGSGNVAKLAASMGVETPLRGDKTIALGTNEVTVMDQATGYAVFPAGGMQANRHAVLDMMDGEGNVVWSAARDLPAPQRVLSADAARSMNEMLVQIPERGTARRAALSMTRAAGKTGTTQGYRDAWFVGYTGNFTSAVWYGNDSFKPTNKLTGGSLPAMTWQRFMEAAHKGIDLYPIPDIENPLPEPGSTPVAARDDDAPLIVRPPSINADTQRLLSNLSRMMRDAPPTGTNRVAARGEDATAAEAR</sequence>
<evidence type="ECO:0000256" key="11">
    <source>
        <dbReference type="ARBA" id="ARBA00049902"/>
    </source>
</evidence>
<evidence type="ECO:0000256" key="3">
    <source>
        <dbReference type="ARBA" id="ARBA00007739"/>
    </source>
</evidence>
<evidence type="ECO:0000256" key="12">
    <source>
        <dbReference type="SAM" id="MobiDB-lite"/>
    </source>
</evidence>
<dbReference type="InterPro" id="IPR001460">
    <property type="entry name" value="PCN-bd_Tpept"/>
</dbReference>
<keyword evidence="13" id="KW-0472">Membrane</keyword>
<comment type="similarity">
    <text evidence="2">In the C-terminal section; belongs to the transpeptidase family.</text>
</comment>
<protein>
    <recommendedName>
        <fullName evidence="10">peptidoglycan glycosyltransferase</fullName>
        <ecNumber evidence="10">2.4.99.28</ecNumber>
    </recommendedName>
</protein>
<dbReference type="Gene3D" id="1.10.3810.10">
    <property type="entry name" value="Biosynthetic peptidoglycan transglycosylase-like"/>
    <property type="match status" value="1"/>
</dbReference>
<keyword evidence="13" id="KW-0812">Transmembrane</keyword>
<dbReference type="InterPro" id="IPR036950">
    <property type="entry name" value="PBP_transglycosylase"/>
</dbReference>
<dbReference type="EC" id="2.4.99.28" evidence="10"/>
<comment type="similarity">
    <text evidence="3">In the N-terminal section; belongs to the glycosyltransferase 51 family.</text>
</comment>
<dbReference type="Gene3D" id="3.40.710.10">
    <property type="entry name" value="DD-peptidase/beta-lactamase superfamily"/>
    <property type="match status" value="1"/>
</dbReference>
<comment type="pathway">
    <text evidence="1">Cell wall biogenesis; peptidoglycan biosynthesis.</text>
</comment>
<evidence type="ECO:0000256" key="5">
    <source>
        <dbReference type="ARBA" id="ARBA00022670"/>
    </source>
</evidence>
<dbReference type="EMBL" id="FQZC01000001">
    <property type="protein sequence ID" value="SHI51269.1"/>
    <property type="molecule type" value="Genomic_DNA"/>
</dbReference>
<keyword evidence="7" id="KW-0808">Transferase</keyword>
<keyword evidence="8" id="KW-0378">Hydrolase</keyword>
<feature type="region of interest" description="Disordered" evidence="12">
    <location>
        <begin position="703"/>
        <end position="726"/>
    </location>
</feature>
<dbReference type="SUPFAM" id="SSF53955">
    <property type="entry name" value="Lysozyme-like"/>
    <property type="match status" value="1"/>
</dbReference>
<evidence type="ECO:0000259" key="14">
    <source>
        <dbReference type="Pfam" id="PF00905"/>
    </source>
</evidence>
<dbReference type="PANTHER" id="PTHR32282:SF33">
    <property type="entry name" value="PEPTIDOGLYCAN GLYCOSYLTRANSFERASE"/>
    <property type="match status" value="1"/>
</dbReference>
<evidence type="ECO:0000256" key="7">
    <source>
        <dbReference type="ARBA" id="ARBA00022679"/>
    </source>
</evidence>
<evidence type="ECO:0000256" key="10">
    <source>
        <dbReference type="ARBA" id="ARBA00044770"/>
    </source>
</evidence>
<keyword evidence="9" id="KW-0511">Multifunctional enzyme</keyword>